<gene>
    <name evidence="2" type="ORF">NFI95_15340</name>
</gene>
<name>A0ABT1WAA0_9PROT</name>
<dbReference type="InterPro" id="IPR036390">
    <property type="entry name" value="WH_DNA-bd_sf"/>
</dbReference>
<evidence type="ECO:0000259" key="1">
    <source>
        <dbReference type="PROSITE" id="PS50995"/>
    </source>
</evidence>
<sequence length="139" mass="15376">MSERLSGEPTNTGAVMTASQLRAGIDLIARLHHAHQQAVSHIDREMTDFDLSFTQWSTLWVLREGHAESAGDIARLLRLSSGATTRLIDSLEIRRLLQLSHSNSDRRVVLLSLTPQGNLLVTHSSSAIARAWQTLPSPF</sequence>
<accession>A0ABT1WAA0</accession>
<dbReference type="PANTHER" id="PTHR33164">
    <property type="entry name" value="TRANSCRIPTIONAL REGULATOR, MARR FAMILY"/>
    <property type="match status" value="1"/>
</dbReference>
<dbReference type="Pfam" id="PF01047">
    <property type="entry name" value="MarR"/>
    <property type="match status" value="1"/>
</dbReference>
<dbReference type="PROSITE" id="PS50995">
    <property type="entry name" value="HTH_MARR_2"/>
    <property type="match status" value="1"/>
</dbReference>
<organism evidence="2 3">
    <name type="scientific">Endosaccharibacter trunci</name>
    <dbReference type="NCBI Taxonomy" id="2812733"/>
    <lineage>
        <taxon>Bacteria</taxon>
        <taxon>Pseudomonadati</taxon>
        <taxon>Pseudomonadota</taxon>
        <taxon>Alphaproteobacteria</taxon>
        <taxon>Acetobacterales</taxon>
        <taxon>Acetobacteraceae</taxon>
        <taxon>Endosaccharibacter</taxon>
    </lineage>
</organism>
<reference evidence="2 3" key="1">
    <citation type="submission" date="2022-06" db="EMBL/GenBank/DDBJ databases">
        <title>Endosaccharibacter gen. nov., sp. nov., endophytic bacteria isolated from sugarcane.</title>
        <authorList>
            <person name="Pitiwittayakul N."/>
            <person name="Yukphan P."/>
            <person name="Charoenyingcharoen P."/>
            <person name="Tanasupawat S."/>
        </authorList>
    </citation>
    <scope>NUCLEOTIDE SEQUENCE [LARGE SCALE GENOMIC DNA]</scope>
    <source>
        <strain evidence="2 3">KSS8</strain>
    </source>
</reference>
<dbReference type="EMBL" id="JAMSKV010000017">
    <property type="protein sequence ID" value="MCQ8279819.1"/>
    <property type="molecule type" value="Genomic_DNA"/>
</dbReference>
<evidence type="ECO:0000313" key="2">
    <source>
        <dbReference type="EMBL" id="MCQ8279819.1"/>
    </source>
</evidence>
<dbReference type="InterPro" id="IPR036388">
    <property type="entry name" value="WH-like_DNA-bd_sf"/>
</dbReference>
<proteinExistence type="predicted"/>
<dbReference type="PANTHER" id="PTHR33164:SF43">
    <property type="entry name" value="HTH-TYPE TRANSCRIPTIONAL REPRESSOR YETL"/>
    <property type="match status" value="1"/>
</dbReference>
<comment type="caution">
    <text evidence="2">The sequence shown here is derived from an EMBL/GenBank/DDBJ whole genome shotgun (WGS) entry which is preliminary data.</text>
</comment>
<dbReference type="SMART" id="SM00347">
    <property type="entry name" value="HTH_MARR"/>
    <property type="match status" value="1"/>
</dbReference>
<dbReference type="SUPFAM" id="SSF46785">
    <property type="entry name" value="Winged helix' DNA-binding domain"/>
    <property type="match status" value="1"/>
</dbReference>
<evidence type="ECO:0000313" key="3">
    <source>
        <dbReference type="Proteomes" id="UP001524587"/>
    </source>
</evidence>
<dbReference type="Gene3D" id="1.10.10.10">
    <property type="entry name" value="Winged helix-like DNA-binding domain superfamily/Winged helix DNA-binding domain"/>
    <property type="match status" value="1"/>
</dbReference>
<keyword evidence="3" id="KW-1185">Reference proteome</keyword>
<dbReference type="InterPro" id="IPR000835">
    <property type="entry name" value="HTH_MarR-typ"/>
</dbReference>
<dbReference type="InterPro" id="IPR039422">
    <property type="entry name" value="MarR/SlyA-like"/>
</dbReference>
<dbReference type="RefSeq" id="WP_422865308.1">
    <property type="nucleotide sequence ID" value="NZ_JAMSKV010000017.1"/>
</dbReference>
<feature type="domain" description="HTH marR-type" evidence="1">
    <location>
        <begin position="24"/>
        <end position="139"/>
    </location>
</feature>
<dbReference type="Proteomes" id="UP001524587">
    <property type="component" value="Unassembled WGS sequence"/>
</dbReference>
<protein>
    <submittedName>
        <fullName evidence="2">MarR family transcriptional regulator</fullName>
    </submittedName>
</protein>